<feature type="transmembrane region" description="Helical" evidence="5">
    <location>
        <begin position="12"/>
        <end position="32"/>
    </location>
</feature>
<dbReference type="PANTHER" id="PTHR37422:SF13">
    <property type="entry name" value="LIPOPOLYSACCHARIDE BIOSYNTHESIS PROTEIN PA4999-RELATED"/>
    <property type="match status" value="1"/>
</dbReference>
<evidence type="ECO:0000256" key="5">
    <source>
        <dbReference type="SAM" id="Phobius"/>
    </source>
</evidence>
<feature type="transmembrane region" description="Helical" evidence="5">
    <location>
        <begin position="114"/>
        <end position="135"/>
    </location>
</feature>
<feature type="transmembrane region" description="Helical" evidence="5">
    <location>
        <begin position="231"/>
        <end position="251"/>
    </location>
</feature>
<gene>
    <name evidence="7" type="ORF">KM029_13915</name>
</gene>
<feature type="transmembrane region" description="Helical" evidence="5">
    <location>
        <begin position="52"/>
        <end position="69"/>
    </location>
</feature>
<keyword evidence="4 5" id="KW-0472">Membrane</keyword>
<dbReference type="Proteomes" id="UP000682802">
    <property type="component" value="Chromosome 1"/>
</dbReference>
<feature type="transmembrane region" description="Helical" evidence="5">
    <location>
        <begin position="200"/>
        <end position="225"/>
    </location>
</feature>
<sequence>MITLSENKYDKLFITFSISTLTVGIFVLVKYILLEGTVTLRDVMLLYTNIHIPYYALYLIVSLLGLYFIKIQSRFLYLYFLFSFTILLFLGSKMGILNLVFISSLYIILEQRKIVKYVIPLLIILLPLSFFYTPFGKRFNQEVIKQTDKSRVRNWASGKKTISNSLWLGYGVGNTQEALQKYRPKNSYEYKERYNSHNQFIAIAVAFGIIGLILYFFMMFYYLYIGYIKNNYFLILFILLFNISSFTENLFDRQKGIVLFSVMVPLLISKMKK</sequence>
<name>A0ABX8GT15_9BACT</name>
<evidence type="ECO:0000256" key="3">
    <source>
        <dbReference type="ARBA" id="ARBA00022989"/>
    </source>
</evidence>
<dbReference type="PANTHER" id="PTHR37422">
    <property type="entry name" value="TEICHURONIC ACID BIOSYNTHESIS PROTEIN TUAE"/>
    <property type="match status" value="1"/>
</dbReference>
<feature type="domain" description="O-antigen ligase-related" evidence="6">
    <location>
        <begin position="79"/>
        <end position="216"/>
    </location>
</feature>
<protein>
    <submittedName>
        <fullName evidence="7">O-antigen ligase family protein</fullName>
    </submittedName>
</protein>
<keyword evidence="8" id="KW-1185">Reference proteome</keyword>
<accession>A0ABX8GT15</accession>
<dbReference type="InterPro" id="IPR051533">
    <property type="entry name" value="WaaL-like"/>
</dbReference>
<evidence type="ECO:0000313" key="8">
    <source>
        <dbReference type="Proteomes" id="UP000682802"/>
    </source>
</evidence>
<evidence type="ECO:0000313" key="7">
    <source>
        <dbReference type="EMBL" id="QWG06422.1"/>
    </source>
</evidence>
<reference evidence="7 8" key="1">
    <citation type="submission" date="2021-05" db="EMBL/GenBank/DDBJ databases">
        <title>Comparative genomic studies on the polysaccharide-degrading batcterial strains of the Flammeovirga genus.</title>
        <authorList>
            <person name="Zewei F."/>
            <person name="Zheng Z."/>
            <person name="Yu L."/>
            <person name="Ruyue G."/>
            <person name="Yanhong M."/>
            <person name="Yuanyuan C."/>
            <person name="Jingyan G."/>
            <person name="Wenjun H."/>
        </authorList>
    </citation>
    <scope>NUCLEOTIDE SEQUENCE [LARGE SCALE GENOMIC DNA]</scope>
    <source>
        <strain evidence="7 8">YS10</strain>
    </source>
</reference>
<keyword evidence="3 5" id="KW-1133">Transmembrane helix</keyword>
<dbReference type="Pfam" id="PF04932">
    <property type="entry name" value="Wzy_C"/>
    <property type="match status" value="1"/>
</dbReference>
<comment type="subcellular location">
    <subcellularLocation>
        <location evidence="1">Membrane</location>
        <topology evidence="1">Multi-pass membrane protein</topology>
    </subcellularLocation>
</comment>
<evidence type="ECO:0000256" key="2">
    <source>
        <dbReference type="ARBA" id="ARBA00022692"/>
    </source>
</evidence>
<proteinExistence type="predicted"/>
<evidence type="ECO:0000259" key="6">
    <source>
        <dbReference type="Pfam" id="PF04932"/>
    </source>
</evidence>
<keyword evidence="2 5" id="KW-0812">Transmembrane</keyword>
<dbReference type="EMBL" id="CP076128">
    <property type="protein sequence ID" value="QWG06422.1"/>
    <property type="molecule type" value="Genomic_DNA"/>
</dbReference>
<dbReference type="InterPro" id="IPR007016">
    <property type="entry name" value="O-antigen_ligase-rel_domated"/>
</dbReference>
<feature type="transmembrane region" description="Helical" evidence="5">
    <location>
        <begin position="76"/>
        <end position="108"/>
    </location>
</feature>
<evidence type="ECO:0000256" key="1">
    <source>
        <dbReference type="ARBA" id="ARBA00004141"/>
    </source>
</evidence>
<evidence type="ECO:0000256" key="4">
    <source>
        <dbReference type="ARBA" id="ARBA00023136"/>
    </source>
</evidence>
<organism evidence="7 8">
    <name type="scientific">Flammeovirga kamogawensis</name>
    <dbReference type="NCBI Taxonomy" id="373891"/>
    <lineage>
        <taxon>Bacteria</taxon>
        <taxon>Pseudomonadati</taxon>
        <taxon>Bacteroidota</taxon>
        <taxon>Cytophagia</taxon>
        <taxon>Cytophagales</taxon>
        <taxon>Flammeovirgaceae</taxon>
        <taxon>Flammeovirga</taxon>
    </lineage>
</organism>
<dbReference type="GO" id="GO:0016874">
    <property type="term" value="F:ligase activity"/>
    <property type="evidence" value="ECO:0007669"/>
    <property type="project" value="UniProtKB-KW"/>
</dbReference>
<dbReference type="RefSeq" id="WP_144073841.1">
    <property type="nucleotide sequence ID" value="NZ_CP076128.1"/>
</dbReference>
<keyword evidence="7" id="KW-0436">Ligase</keyword>